<protein>
    <submittedName>
        <fullName evidence="1">Uncharacterized protein</fullName>
    </submittedName>
</protein>
<proteinExistence type="predicted"/>
<evidence type="ECO:0000313" key="1">
    <source>
        <dbReference type="EMBL" id="ETJ31224.1"/>
    </source>
</evidence>
<feature type="non-terminal residue" evidence="1">
    <location>
        <position position="1"/>
    </location>
</feature>
<organism evidence="1">
    <name type="scientific">human gut metagenome</name>
    <dbReference type="NCBI Taxonomy" id="408170"/>
    <lineage>
        <taxon>unclassified sequences</taxon>
        <taxon>metagenomes</taxon>
        <taxon>organismal metagenomes</taxon>
    </lineage>
</organism>
<name>W1XQV0_9ZZZZ</name>
<accession>W1XQV0</accession>
<dbReference type="AlphaFoldDB" id="W1XQV0"/>
<dbReference type="EMBL" id="AZMM01014273">
    <property type="protein sequence ID" value="ETJ31224.1"/>
    <property type="molecule type" value="Genomic_DNA"/>
</dbReference>
<reference evidence="1" key="1">
    <citation type="submission" date="2013-12" db="EMBL/GenBank/DDBJ databases">
        <title>A Varibaculum cambriense genome reconstructed from a premature infant gut community with otherwise low bacterial novelty that shifts toward anaerobic metabolism during the third week of life.</title>
        <authorList>
            <person name="Brown C.T."/>
            <person name="Sharon I."/>
            <person name="Thomas B.C."/>
            <person name="Castelle C.J."/>
            <person name="Morowitz M.J."/>
            <person name="Banfield J.F."/>
        </authorList>
    </citation>
    <scope>NUCLEOTIDE SEQUENCE</scope>
</reference>
<comment type="caution">
    <text evidence="1">The sequence shown here is derived from an EMBL/GenBank/DDBJ whole genome shotgun (WGS) entry which is preliminary data.</text>
</comment>
<gene>
    <name evidence="1" type="ORF">Q604_UNBC14273G0001</name>
</gene>
<sequence length="23" mass="2577">EAESYVNVLTLNITITFKSSIFS</sequence>